<gene>
    <name evidence="2" type="ORF">ACFQ07_00465</name>
</gene>
<keyword evidence="1" id="KW-0472">Membrane</keyword>
<feature type="non-terminal residue" evidence="2">
    <location>
        <position position="69"/>
    </location>
</feature>
<reference evidence="3" key="1">
    <citation type="journal article" date="2019" name="Int. J. Syst. Evol. Microbiol.">
        <title>The Global Catalogue of Microorganisms (GCM) 10K type strain sequencing project: providing services to taxonomists for standard genome sequencing and annotation.</title>
        <authorList>
            <consortium name="The Broad Institute Genomics Platform"/>
            <consortium name="The Broad Institute Genome Sequencing Center for Infectious Disease"/>
            <person name="Wu L."/>
            <person name="Ma J."/>
        </authorList>
    </citation>
    <scope>NUCLEOTIDE SEQUENCE [LARGE SCALE GENOMIC DNA]</scope>
    <source>
        <strain evidence="3">JCM 31696</strain>
    </source>
</reference>
<proteinExistence type="predicted"/>
<sequence length="69" mass="7264">MRHAFGFLLGLLLTPGLAYGAAWGFVQAGQSFDTATQEITDNTRMYGAFALLAAVGLVAGVMIVARWAS</sequence>
<dbReference type="Proteomes" id="UP001597083">
    <property type="component" value="Unassembled WGS sequence"/>
</dbReference>
<name>A0ABW3C9V3_9ACTN</name>
<accession>A0ABW3C9V3</accession>
<comment type="caution">
    <text evidence="2">The sequence shown here is derived from an EMBL/GenBank/DDBJ whole genome shotgun (WGS) entry which is preliminary data.</text>
</comment>
<keyword evidence="3" id="KW-1185">Reference proteome</keyword>
<organism evidence="2 3">
    <name type="scientific">Actinomadura adrarensis</name>
    <dbReference type="NCBI Taxonomy" id="1819600"/>
    <lineage>
        <taxon>Bacteria</taxon>
        <taxon>Bacillati</taxon>
        <taxon>Actinomycetota</taxon>
        <taxon>Actinomycetes</taxon>
        <taxon>Streptosporangiales</taxon>
        <taxon>Thermomonosporaceae</taxon>
        <taxon>Actinomadura</taxon>
    </lineage>
</organism>
<keyword evidence="1" id="KW-1133">Transmembrane helix</keyword>
<evidence type="ECO:0000313" key="3">
    <source>
        <dbReference type="Proteomes" id="UP001597083"/>
    </source>
</evidence>
<dbReference type="EMBL" id="JBHTIR010000067">
    <property type="protein sequence ID" value="MFD0850707.1"/>
    <property type="molecule type" value="Genomic_DNA"/>
</dbReference>
<keyword evidence="1" id="KW-0812">Transmembrane</keyword>
<protein>
    <submittedName>
        <fullName evidence="2">Uncharacterized protein</fullName>
    </submittedName>
</protein>
<feature type="transmembrane region" description="Helical" evidence="1">
    <location>
        <begin position="44"/>
        <end position="65"/>
    </location>
</feature>
<evidence type="ECO:0000313" key="2">
    <source>
        <dbReference type="EMBL" id="MFD0850707.1"/>
    </source>
</evidence>
<evidence type="ECO:0000256" key="1">
    <source>
        <dbReference type="SAM" id="Phobius"/>
    </source>
</evidence>